<keyword evidence="4" id="KW-1185">Reference proteome</keyword>
<reference evidence="2 4" key="1">
    <citation type="submission" date="2016-10" db="EMBL/GenBank/DDBJ databases">
        <authorList>
            <person name="Varghese N."/>
            <person name="Submissions S."/>
        </authorList>
    </citation>
    <scope>NUCLEOTIDE SEQUENCE [LARGE SCALE GENOMIC DNA]</scope>
    <source>
        <strain evidence="2 4">DSM 17835</strain>
    </source>
</reference>
<proteinExistence type="predicted"/>
<dbReference type="RefSeq" id="WP_010567839.1">
    <property type="nucleotide sequence ID" value="NZ_LT629689.1"/>
</dbReference>
<evidence type="ECO:0000313" key="2">
    <source>
        <dbReference type="EMBL" id="SDE70692.1"/>
    </source>
</evidence>
<gene>
    <name evidence="3" type="ORF">FIV36_29655</name>
    <name evidence="2" type="ORF">SAMN05216591_0686</name>
</gene>
<evidence type="ECO:0000313" key="5">
    <source>
        <dbReference type="Proteomes" id="UP000317951"/>
    </source>
</evidence>
<dbReference type="OrthoDB" id="8019720at2"/>
<feature type="region of interest" description="Disordered" evidence="1">
    <location>
        <begin position="363"/>
        <end position="392"/>
    </location>
</feature>
<reference evidence="3 5" key="2">
    <citation type="submission" date="2019-06" db="EMBL/GenBank/DDBJ databases">
        <title>Pseudomonas bimorpha sp. nov. isolated from bovine raw milk and skim milk concentrate.</title>
        <authorList>
            <person name="Hofmann K."/>
            <person name="Huptas C."/>
            <person name="Doll E."/>
            <person name="Scherer S."/>
            <person name="Wenning M."/>
        </authorList>
    </citation>
    <scope>NUCLEOTIDE SEQUENCE [LARGE SCALE GENOMIC DNA]</scope>
    <source>
        <strain evidence="3 5">DSM 17835</strain>
    </source>
</reference>
<organism evidence="3 5">
    <name type="scientific">Pseudomonas extremaustralis</name>
    <dbReference type="NCBI Taxonomy" id="359110"/>
    <lineage>
        <taxon>Bacteria</taxon>
        <taxon>Pseudomonadati</taxon>
        <taxon>Pseudomonadota</taxon>
        <taxon>Gammaproteobacteria</taxon>
        <taxon>Pseudomonadales</taxon>
        <taxon>Pseudomonadaceae</taxon>
        <taxon>Pseudomonas</taxon>
    </lineage>
</organism>
<evidence type="ECO:0000313" key="3">
    <source>
        <dbReference type="EMBL" id="TWR98365.1"/>
    </source>
</evidence>
<dbReference type="Proteomes" id="UP000182858">
    <property type="component" value="Chromosome I"/>
</dbReference>
<dbReference type="AlphaFoldDB" id="A0A5C5Q1W9"/>
<protein>
    <recommendedName>
        <fullName evidence="6">Tail tape measure protein</fullName>
    </recommendedName>
</protein>
<evidence type="ECO:0000313" key="4">
    <source>
        <dbReference type="Proteomes" id="UP000182858"/>
    </source>
</evidence>
<dbReference type="EMBL" id="LT629689">
    <property type="protein sequence ID" value="SDE70692.1"/>
    <property type="molecule type" value="Genomic_DNA"/>
</dbReference>
<name>A0A5C5Q1W9_9PSED</name>
<dbReference type="GeneID" id="78552211"/>
<dbReference type="Proteomes" id="UP000317951">
    <property type="component" value="Unassembled WGS sequence"/>
</dbReference>
<evidence type="ECO:0008006" key="6">
    <source>
        <dbReference type="Google" id="ProtNLM"/>
    </source>
</evidence>
<sequence>MASKVLKSFLIGIGWDTKALEAGDKKIQSSLQGVKSSALGISAALVGAFGAGAGVIVSTANKIDRLAAAAQNMRTAFSAQYNFGNAIAQMGGQAQEGYDFLKRAEEFQNNFNLNGKDDSIDALARAGLDTGRLADTRLNGGDAMDFYRELEKQFKERGLNEGQRAQVQSTLSYSDFVSRLLKEGNGEARMAQAARNTGSIDQMTDSARRFADSNTVLSQKFEGLANELTEKFLPSLIGASEWANKFLDEHRGEISKGIDYAADNPGATAALLGSSVSSLFGPVISKFGLTSIGGMATKAGVAGLVGTGSAIGSNLVNQGLDKYVPGYRGVSQGFDDLLKGVTGLDRIPGPLDLMSGRFPSFVDQPKFPTTGDRTAADSMPPQSSIDERYKDVPSQSADDLVRRIQDAKFNVHNNLTIEIDGEKLNHRIIRVNERQNYEASDDLRSTTRR</sequence>
<dbReference type="EMBL" id="VFET01000045">
    <property type="protein sequence ID" value="TWR98365.1"/>
    <property type="molecule type" value="Genomic_DNA"/>
</dbReference>
<accession>A0A5C5Q1W9</accession>
<evidence type="ECO:0000256" key="1">
    <source>
        <dbReference type="SAM" id="MobiDB-lite"/>
    </source>
</evidence>